<keyword evidence="3 6" id="KW-0547">Nucleotide-binding</keyword>
<dbReference type="GO" id="GO:0008017">
    <property type="term" value="F:microtubule binding"/>
    <property type="evidence" value="ECO:0007669"/>
    <property type="project" value="InterPro"/>
</dbReference>
<comment type="caution">
    <text evidence="11">The sequence shown here is derived from an EMBL/GenBank/DDBJ whole genome shotgun (WGS) entry which is preliminary data.</text>
</comment>
<keyword evidence="2" id="KW-0963">Cytoplasm</keyword>
<dbReference type="SMART" id="SM00129">
    <property type="entry name" value="KISc"/>
    <property type="match status" value="1"/>
</dbReference>
<dbReference type="Pfam" id="PF00225">
    <property type="entry name" value="Kinesin"/>
    <property type="match status" value="1"/>
</dbReference>
<evidence type="ECO:0000256" key="7">
    <source>
        <dbReference type="RuleBase" id="RU000394"/>
    </source>
</evidence>
<dbReference type="InterPro" id="IPR036961">
    <property type="entry name" value="Kinesin_motor_dom_sf"/>
</dbReference>
<evidence type="ECO:0000313" key="11">
    <source>
        <dbReference type="EMBL" id="KAG9391215.1"/>
    </source>
</evidence>
<comment type="similarity">
    <text evidence="6 7">Belongs to the TRAFAC class myosin-kinesin ATPase superfamily. Kinesin family.</text>
</comment>
<dbReference type="PANTHER" id="PTHR47969:SF15">
    <property type="entry name" value="CHROMOSOME-ASSOCIATED KINESIN KIF4A-RELATED"/>
    <property type="match status" value="1"/>
</dbReference>
<feature type="compositionally biased region" description="Polar residues" evidence="9">
    <location>
        <begin position="657"/>
        <end position="669"/>
    </location>
</feature>
<proteinExistence type="inferred from homology"/>
<dbReference type="SUPFAM" id="SSF52540">
    <property type="entry name" value="P-loop containing nucleoside triphosphate hydrolases"/>
    <property type="match status" value="1"/>
</dbReference>
<gene>
    <name evidence="11" type="ORF">J8273_7489</name>
</gene>
<dbReference type="FunFam" id="3.40.850.10:FF:000082">
    <property type="entry name" value="OSM3-like kinesin"/>
    <property type="match status" value="1"/>
</dbReference>
<dbReference type="GO" id="GO:0007018">
    <property type="term" value="P:microtubule-based movement"/>
    <property type="evidence" value="ECO:0007669"/>
    <property type="project" value="InterPro"/>
</dbReference>
<evidence type="ECO:0000259" key="10">
    <source>
        <dbReference type="PROSITE" id="PS50067"/>
    </source>
</evidence>
<keyword evidence="5 8" id="KW-0175">Coiled coil</keyword>
<evidence type="ECO:0000313" key="12">
    <source>
        <dbReference type="Proteomes" id="UP000717585"/>
    </source>
</evidence>
<dbReference type="PROSITE" id="PS00411">
    <property type="entry name" value="KINESIN_MOTOR_1"/>
    <property type="match status" value="1"/>
</dbReference>
<feature type="region of interest" description="Disordered" evidence="9">
    <location>
        <begin position="657"/>
        <end position="700"/>
    </location>
</feature>
<dbReference type="OrthoDB" id="3176171at2759"/>
<reference evidence="11" key="1">
    <citation type="submission" date="2021-05" db="EMBL/GenBank/DDBJ databases">
        <title>A free-living protist that lacks canonical eukaryotic 1 DNA replication and segregation systems.</title>
        <authorList>
            <person name="Salas-Leiva D.E."/>
            <person name="Tromer E.C."/>
            <person name="Curtis B.A."/>
            <person name="Jerlstrom-Hultqvist J."/>
            <person name="Kolisko M."/>
            <person name="Yi Z."/>
            <person name="Salas-Leiva J.S."/>
            <person name="Gallot-Lavallee L."/>
            <person name="Kops G.J.P.L."/>
            <person name="Archibald J.M."/>
            <person name="Simpson A.G.B."/>
            <person name="Roger A.J."/>
        </authorList>
    </citation>
    <scope>NUCLEOTIDE SEQUENCE</scope>
    <source>
        <strain evidence="11">BICM</strain>
    </source>
</reference>
<dbReference type="InterPro" id="IPR027640">
    <property type="entry name" value="Kinesin-like_fam"/>
</dbReference>
<dbReference type="GO" id="GO:0005524">
    <property type="term" value="F:ATP binding"/>
    <property type="evidence" value="ECO:0007669"/>
    <property type="project" value="UniProtKB-UniRule"/>
</dbReference>
<keyword evidence="7" id="KW-0493">Microtubule</keyword>
<dbReference type="InterPro" id="IPR027417">
    <property type="entry name" value="P-loop_NTPase"/>
</dbReference>
<keyword evidence="12" id="KW-1185">Reference proteome</keyword>
<evidence type="ECO:0000256" key="5">
    <source>
        <dbReference type="ARBA" id="ARBA00023054"/>
    </source>
</evidence>
<sequence>MAKKHSSNSSSADNVKVIVRVRPIGGHEEGEAIVQMDPNMNQVHIRNPDPDKKFGTKTFTYDGVYDADSTQIDVFAGSIQPIVDDVIKGYNGTIFAYGQTGSGKTFTMSGENSPPDKRGIIPNAMQYFFDTVGDAPKDHQFLIQASFLEIYNEEIRDLLEPKKGEKLKLRYDKNIEAFFVEGLSAHTVKCEADVDQIVKRGNKARVTAATAMNKQSSRSHSIFTLRMECREVIDGKETFKVGKLNLVDLAGSERQKKTGAEGARFQEGVKINMSLTTLGRCITALVARADNPKEHVPYSDSKLTKLLQDSLGGNSKTVMIANIGPAGYNYDETLSTLRFADRAKQIKNKPRINEDPKDAMLRQMRDQIEQLKAMLGQQVGVVAGVVASPPVNGVPAADTEAAKEAQRQLDAMKSKLEEKEAQLVKGGIVEESLKTRAHEHKALLQKAKLKLREKSKEKVQLQQKFHDDLGKIKNHYKRREQTFKATYNSLQEELDEKTAAVESLESELEQTHGVLADRERALMEKDAALEEAYEIAAQLRQENAELLEQQSQFLRELNLEALISDCLLPADMKDAVLSLAQWDEVEQIWYLTSQDKAGNILRPQVRQIDSASKRPVSAFTHQRKQQYPTNTRYTTEDALGPTGPDVVPASAVQNTEAQYNQGHTNQRSAAPTRPMSGLRMKRSGSGDIPLARGLVSEGRR</sequence>
<feature type="coiled-coil region" evidence="8">
    <location>
        <begin position="399"/>
        <end position="556"/>
    </location>
</feature>
<dbReference type="PRINTS" id="PR00380">
    <property type="entry name" value="KINESINHEAVY"/>
</dbReference>
<dbReference type="AlphaFoldDB" id="A0A8J6ATN7"/>
<name>A0A8J6ATN7_9EUKA</name>
<dbReference type="GO" id="GO:0003777">
    <property type="term" value="F:microtubule motor activity"/>
    <property type="evidence" value="ECO:0007669"/>
    <property type="project" value="InterPro"/>
</dbReference>
<dbReference type="InterPro" id="IPR019821">
    <property type="entry name" value="Kinesin_motor_CS"/>
</dbReference>
<dbReference type="EMBL" id="JAHDYR010000062">
    <property type="protein sequence ID" value="KAG9391215.1"/>
    <property type="molecule type" value="Genomic_DNA"/>
</dbReference>
<evidence type="ECO:0000256" key="8">
    <source>
        <dbReference type="SAM" id="Coils"/>
    </source>
</evidence>
<feature type="domain" description="Kinesin motor" evidence="10">
    <location>
        <begin position="14"/>
        <end position="346"/>
    </location>
</feature>
<dbReference type="GO" id="GO:0005737">
    <property type="term" value="C:cytoplasm"/>
    <property type="evidence" value="ECO:0007669"/>
    <property type="project" value="UniProtKB-SubCell"/>
</dbReference>
<dbReference type="InterPro" id="IPR001752">
    <property type="entry name" value="Kinesin_motor_dom"/>
</dbReference>
<evidence type="ECO:0000256" key="9">
    <source>
        <dbReference type="SAM" id="MobiDB-lite"/>
    </source>
</evidence>
<evidence type="ECO:0000256" key="2">
    <source>
        <dbReference type="ARBA" id="ARBA00022490"/>
    </source>
</evidence>
<dbReference type="PROSITE" id="PS50067">
    <property type="entry name" value="KINESIN_MOTOR_2"/>
    <property type="match status" value="1"/>
</dbReference>
<organism evidence="11 12">
    <name type="scientific">Carpediemonas membranifera</name>
    <dbReference type="NCBI Taxonomy" id="201153"/>
    <lineage>
        <taxon>Eukaryota</taxon>
        <taxon>Metamonada</taxon>
        <taxon>Carpediemonas-like organisms</taxon>
        <taxon>Carpediemonas</taxon>
    </lineage>
</organism>
<dbReference type="GO" id="GO:0051231">
    <property type="term" value="P:spindle elongation"/>
    <property type="evidence" value="ECO:0007669"/>
    <property type="project" value="TreeGrafter"/>
</dbReference>
<evidence type="ECO:0000256" key="4">
    <source>
        <dbReference type="ARBA" id="ARBA00022840"/>
    </source>
</evidence>
<dbReference type="GO" id="GO:0005874">
    <property type="term" value="C:microtubule"/>
    <property type="evidence" value="ECO:0007669"/>
    <property type="project" value="UniProtKB-KW"/>
</dbReference>
<keyword evidence="6 7" id="KW-0505">Motor protein</keyword>
<keyword evidence="4 6" id="KW-0067">ATP-binding</keyword>
<protein>
    <recommendedName>
        <fullName evidence="7">Kinesin-like protein</fullName>
    </recommendedName>
</protein>
<comment type="subcellular location">
    <subcellularLocation>
        <location evidence="1">Cytoplasm</location>
    </subcellularLocation>
</comment>
<evidence type="ECO:0000256" key="1">
    <source>
        <dbReference type="ARBA" id="ARBA00004496"/>
    </source>
</evidence>
<dbReference type="GO" id="GO:0007052">
    <property type="term" value="P:mitotic spindle organization"/>
    <property type="evidence" value="ECO:0007669"/>
    <property type="project" value="TreeGrafter"/>
</dbReference>
<dbReference type="Gene3D" id="3.40.850.10">
    <property type="entry name" value="Kinesin motor domain"/>
    <property type="match status" value="1"/>
</dbReference>
<dbReference type="GO" id="GO:0005875">
    <property type="term" value="C:microtubule associated complex"/>
    <property type="evidence" value="ECO:0007669"/>
    <property type="project" value="TreeGrafter"/>
</dbReference>
<evidence type="ECO:0000256" key="3">
    <source>
        <dbReference type="ARBA" id="ARBA00022741"/>
    </source>
</evidence>
<feature type="binding site" evidence="6">
    <location>
        <begin position="98"/>
        <end position="105"/>
    </location>
    <ligand>
        <name>ATP</name>
        <dbReference type="ChEBI" id="CHEBI:30616"/>
    </ligand>
</feature>
<accession>A0A8J6ATN7</accession>
<dbReference type="PANTHER" id="PTHR47969">
    <property type="entry name" value="CHROMOSOME-ASSOCIATED KINESIN KIF4A-RELATED"/>
    <property type="match status" value="1"/>
</dbReference>
<evidence type="ECO:0000256" key="6">
    <source>
        <dbReference type="PROSITE-ProRule" id="PRU00283"/>
    </source>
</evidence>
<feature type="region of interest" description="Disordered" evidence="9">
    <location>
        <begin position="612"/>
        <end position="631"/>
    </location>
</feature>
<dbReference type="Proteomes" id="UP000717585">
    <property type="component" value="Unassembled WGS sequence"/>
</dbReference>